<name>A0A3B3Z8C0_9GOBI</name>
<keyword evidence="3" id="KW-0677">Repeat</keyword>
<dbReference type="PROSITE" id="PS51233">
    <property type="entry name" value="VWFD"/>
    <property type="match status" value="2"/>
</dbReference>
<protein>
    <recommendedName>
        <fullName evidence="6">VWFD domain-containing protein</fullName>
    </recommendedName>
</protein>
<dbReference type="Pfam" id="PF01826">
    <property type="entry name" value="TIL"/>
    <property type="match status" value="1"/>
</dbReference>
<evidence type="ECO:0000256" key="3">
    <source>
        <dbReference type="ARBA" id="ARBA00022737"/>
    </source>
</evidence>
<evidence type="ECO:0000259" key="6">
    <source>
        <dbReference type="PROSITE" id="PS51233"/>
    </source>
</evidence>
<reference evidence="7" key="2">
    <citation type="submission" date="2025-09" db="UniProtKB">
        <authorList>
            <consortium name="Ensembl"/>
        </authorList>
    </citation>
    <scope>IDENTIFICATION</scope>
</reference>
<keyword evidence="2" id="KW-0964">Secreted</keyword>
<evidence type="ECO:0000313" key="7">
    <source>
        <dbReference type="Ensembl" id="ENSPMGP00000000847.1"/>
    </source>
</evidence>
<dbReference type="SUPFAM" id="SSF57567">
    <property type="entry name" value="Serine protease inhibitors"/>
    <property type="match status" value="1"/>
</dbReference>
<dbReference type="CDD" id="cd19941">
    <property type="entry name" value="TIL"/>
    <property type="match status" value="1"/>
</dbReference>
<dbReference type="Pfam" id="PF00094">
    <property type="entry name" value="VWD"/>
    <property type="match status" value="2"/>
</dbReference>
<reference evidence="7" key="1">
    <citation type="submission" date="2025-08" db="UniProtKB">
        <authorList>
            <consortium name="Ensembl"/>
        </authorList>
    </citation>
    <scope>IDENTIFICATION</scope>
</reference>
<dbReference type="SMART" id="SM00832">
    <property type="entry name" value="C8"/>
    <property type="match status" value="1"/>
</dbReference>
<dbReference type="STRING" id="409849.ENSPMGP00000000847"/>
<dbReference type="InterPro" id="IPR050780">
    <property type="entry name" value="Mucin_vWF_Thrombospondin_sf"/>
</dbReference>
<sequence>IVTMPYYRAGVKLEQNSVYIKLESSVGIVVLWNRDDAVMVEVEPEYASRTCGLCGDYNGISHNEFIHNGRIISPVEFGNMHKVHRPNDDCEDPYEEDEQLLEATPDSCKEFLNSNKWSSCTILINPEPYIKACAQDMCYCSNNTNNACICSTLSEFSRQCSHAGGQPPNWRTPGFCGNVFCPHNMIYKESSSPCLDTCTNQDTSSLCEDHKMDGCFCPLGTVFDDVSMRGCIDQTECQCKHDRIYNPGELYRQETKECTCVGGKWACKDIQGPATCAVEEGSHITTFDGKTYTFHGGCFYTLARVEQKDDVSPKFTILAQLMPCAHQQYDTCLKSVKILLNNDRNNVRLPLF</sequence>
<comment type="subcellular location">
    <subcellularLocation>
        <location evidence="1">Secreted</location>
    </subcellularLocation>
</comment>
<dbReference type="InterPro" id="IPR001846">
    <property type="entry name" value="VWF_type-D"/>
</dbReference>
<organism evidence="7 8">
    <name type="scientific">Periophthalmus magnuspinnatus</name>
    <dbReference type="NCBI Taxonomy" id="409849"/>
    <lineage>
        <taxon>Eukaryota</taxon>
        <taxon>Metazoa</taxon>
        <taxon>Chordata</taxon>
        <taxon>Craniata</taxon>
        <taxon>Vertebrata</taxon>
        <taxon>Euteleostomi</taxon>
        <taxon>Actinopterygii</taxon>
        <taxon>Neopterygii</taxon>
        <taxon>Teleostei</taxon>
        <taxon>Neoteleostei</taxon>
        <taxon>Acanthomorphata</taxon>
        <taxon>Gobiaria</taxon>
        <taxon>Gobiiformes</taxon>
        <taxon>Gobioidei</taxon>
        <taxon>Gobiidae</taxon>
        <taxon>Oxudercinae</taxon>
        <taxon>Periophthalmus</taxon>
    </lineage>
</organism>
<dbReference type="InterPro" id="IPR014853">
    <property type="entry name" value="VWF/SSPO/ZAN-like_Cys-rich_dom"/>
</dbReference>
<evidence type="ECO:0000256" key="1">
    <source>
        <dbReference type="ARBA" id="ARBA00004613"/>
    </source>
</evidence>
<evidence type="ECO:0000256" key="4">
    <source>
        <dbReference type="ARBA" id="ARBA00023157"/>
    </source>
</evidence>
<dbReference type="GO" id="GO:0031012">
    <property type="term" value="C:extracellular matrix"/>
    <property type="evidence" value="ECO:0007669"/>
    <property type="project" value="TreeGrafter"/>
</dbReference>
<feature type="domain" description="VWFD" evidence="6">
    <location>
        <begin position="1"/>
        <end position="91"/>
    </location>
</feature>
<dbReference type="PANTHER" id="PTHR11339:SF371">
    <property type="entry name" value="MUCIN-2"/>
    <property type="match status" value="1"/>
</dbReference>
<keyword evidence="4" id="KW-1015">Disulfide bond</keyword>
<dbReference type="AlphaFoldDB" id="A0A3B3Z8C0"/>
<dbReference type="Pfam" id="PF08742">
    <property type="entry name" value="C8"/>
    <property type="match status" value="1"/>
</dbReference>
<evidence type="ECO:0000256" key="2">
    <source>
        <dbReference type="ARBA" id="ARBA00022525"/>
    </source>
</evidence>
<dbReference type="Gene3D" id="2.10.25.10">
    <property type="entry name" value="Laminin"/>
    <property type="match status" value="1"/>
</dbReference>
<dbReference type="Proteomes" id="UP000261520">
    <property type="component" value="Unplaced"/>
</dbReference>
<dbReference type="InterPro" id="IPR036084">
    <property type="entry name" value="Ser_inhib-like_sf"/>
</dbReference>
<evidence type="ECO:0000256" key="5">
    <source>
        <dbReference type="ARBA" id="ARBA00023180"/>
    </source>
</evidence>
<proteinExistence type="predicted"/>
<dbReference type="Ensembl" id="ENSPMGT00000000891.1">
    <property type="protein sequence ID" value="ENSPMGP00000000847.1"/>
    <property type="gene ID" value="ENSPMGG00000000780.1"/>
</dbReference>
<feature type="domain" description="VWFD" evidence="6">
    <location>
        <begin position="274"/>
        <end position="352"/>
    </location>
</feature>
<dbReference type="PANTHER" id="PTHR11339">
    <property type="entry name" value="EXTRACELLULAR MATRIX GLYCOPROTEIN RELATED"/>
    <property type="match status" value="1"/>
</dbReference>
<dbReference type="FunFam" id="2.10.25.10:FF:000153">
    <property type="entry name" value="MUC5B isoform 1"/>
    <property type="match status" value="1"/>
</dbReference>
<keyword evidence="5" id="KW-0325">Glycoprotein</keyword>
<evidence type="ECO:0000313" key="8">
    <source>
        <dbReference type="Proteomes" id="UP000261520"/>
    </source>
</evidence>
<dbReference type="InterPro" id="IPR001007">
    <property type="entry name" value="VWF_dom"/>
</dbReference>
<dbReference type="InterPro" id="IPR002919">
    <property type="entry name" value="TIL_dom"/>
</dbReference>
<dbReference type="SMART" id="SM00215">
    <property type="entry name" value="VWC_out"/>
    <property type="match status" value="1"/>
</dbReference>
<dbReference type="GO" id="GO:0005615">
    <property type="term" value="C:extracellular space"/>
    <property type="evidence" value="ECO:0007669"/>
    <property type="project" value="TreeGrafter"/>
</dbReference>
<keyword evidence="8" id="KW-1185">Reference proteome</keyword>
<accession>A0A3B3Z8C0</accession>